<keyword evidence="2" id="KW-0238">DNA-binding</keyword>
<dbReference type="InterPro" id="IPR004111">
    <property type="entry name" value="Repressor_TetR_C"/>
</dbReference>
<gene>
    <name evidence="6" type="ORF">HGA07_10150</name>
</gene>
<evidence type="ECO:0000313" key="7">
    <source>
        <dbReference type="Proteomes" id="UP000523447"/>
    </source>
</evidence>
<comment type="caution">
    <text evidence="6">The sequence shown here is derived from an EMBL/GenBank/DDBJ whole genome shotgun (WGS) entry which is preliminary data.</text>
</comment>
<proteinExistence type="predicted"/>
<dbReference type="PANTHER" id="PTHR30055">
    <property type="entry name" value="HTH-TYPE TRANSCRIPTIONAL REGULATOR RUTR"/>
    <property type="match status" value="1"/>
</dbReference>
<keyword evidence="7" id="KW-1185">Reference proteome</keyword>
<dbReference type="SUPFAM" id="SSF46689">
    <property type="entry name" value="Homeodomain-like"/>
    <property type="match status" value="1"/>
</dbReference>
<name>A0A7X6RHE0_9NOCA</name>
<dbReference type="InterPro" id="IPR009057">
    <property type="entry name" value="Homeodomain-like_sf"/>
</dbReference>
<evidence type="ECO:0000313" key="6">
    <source>
        <dbReference type="EMBL" id="NKY85986.1"/>
    </source>
</evidence>
<evidence type="ECO:0000259" key="5">
    <source>
        <dbReference type="Pfam" id="PF02909"/>
    </source>
</evidence>
<feature type="domain" description="HTH tetR-type" evidence="4">
    <location>
        <begin position="29"/>
        <end position="74"/>
    </location>
</feature>
<dbReference type="GO" id="GO:0003700">
    <property type="term" value="F:DNA-binding transcription factor activity"/>
    <property type="evidence" value="ECO:0007669"/>
    <property type="project" value="TreeGrafter"/>
</dbReference>
<dbReference type="GO" id="GO:0045892">
    <property type="term" value="P:negative regulation of DNA-templated transcription"/>
    <property type="evidence" value="ECO:0007669"/>
    <property type="project" value="InterPro"/>
</dbReference>
<dbReference type="AlphaFoldDB" id="A0A7X6RHE0"/>
<dbReference type="InterPro" id="IPR050109">
    <property type="entry name" value="HTH-type_TetR-like_transc_reg"/>
</dbReference>
<reference evidence="6 7" key="1">
    <citation type="submission" date="2020-04" db="EMBL/GenBank/DDBJ databases">
        <title>MicrobeNet Type strains.</title>
        <authorList>
            <person name="Nicholson A.C."/>
        </authorList>
    </citation>
    <scope>NUCLEOTIDE SEQUENCE [LARGE SCALE GENOMIC DNA]</scope>
    <source>
        <strain evidence="6 7">DSM 44445</strain>
    </source>
</reference>
<dbReference type="SUPFAM" id="SSF48498">
    <property type="entry name" value="Tetracyclin repressor-like, C-terminal domain"/>
    <property type="match status" value="1"/>
</dbReference>
<keyword evidence="3" id="KW-0804">Transcription</keyword>
<dbReference type="InterPro" id="IPR036271">
    <property type="entry name" value="Tet_transcr_reg_TetR-rel_C_sf"/>
</dbReference>
<accession>A0A7X6RHE0</accession>
<evidence type="ECO:0000259" key="4">
    <source>
        <dbReference type="Pfam" id="PF00440"/>
    </source>
</evidence>
<dbReference type="EMBL" id="JAAXPE010000007">
    <property type="protein sequence ID" value="NKY85986.1"/>
    <property type="molecule type" value="Genomic_DNA"/>
</dbReference>
<feature type="domain" description="Tetracycline repressor TetR C-terminal" evidence="5">
    <location>
        <begin position="92"/>
        <end position="236"/>
    </location>
</feature>
<protein>
    <submittedName>
        <fullName evidence="6">TetR/AcrR family transcriptional regulator</fullName>
    </submittedName>
</protein>
<dbReference type="PANTHER" id="PTHR30055:SF151">
    <property type="entry name" value="TRANSCRIPTIONAL REGULATORY PROTEIN"/>
    <property type="match status" value="1"/>
</dbReference>
<keyword evidence="1" id="KW-0805">Transcription regulation</keyword>
<dbReference type="Pfam" id="PF00440">
    <property type="entry name" value="TetR_N"/>
    <property type="match status" value="1"/>
</dbReference>
<dbReference type="Gene3D" id="1.10.357.10">
    <property type="entry name" value="Tetracycline Repressor, domain 2"/>
    <property type="match status" value="1"/>
</dbReference>
<sequence>MTDEAPGALIWTLPEPPGRPTTSLSRGEILRAALTIADADGARALTMRRVAEAVGASTPMSLYRYVGSKDGLVDLMIDAVYGEIPLPDAPASRGWRPALERLALDTWAVIRRHLWFGELVHTRPPLGPNALRYFDFRFALLEPLGLSADELSLLTGAVDGHLFGAALQAAEEQRMRARVGLATDDQLAEAARPLVEPMLGDDRYPAFARWFHGRTGAGPADPVAWTLGCLLDGITARMGLKNPDAGG</sequence>
<evidence type="ECO:0000256" key="3">
    <source>
        <dbReference type="ARBA" id="ARBA00023163"/>
    </source>
</evidence>
<dbReference type="Gene3D" id="1.10.10.60">
    <property type="entry name" value="Homeodomain-like"/>
    <property type="match status" value="1"/>
</dbReference>
<organism evidence="6 7">
    <name type="scientific">Nocardia veterana</name>
    <dbReference type="NCBI Taxonomy" id="132249"/>
    <lineage>
        <taxon>Bacteria</taxon>
        <taxon>Bacillati</taxon>
        <taxon>Actinomycetota</taxon>
        <taxon>Actinomycetes</taxon>
        <taxon>Mycobacteriales</taxon>
        <taxon>Nocardiaceae</taxon>
        <taxon>Nocardia</taxon>
    </lineage>
</organism>
<dbReference type="Pfam" id="PF02909">
    <property type="entry name" value="TetR_C_1"/>
    <property type="match status" value="1"/>
</dbReference>
<dbReference type="InterPro" id="IPR001647">
    <property type="entry name" value="HTH_TetR"/>
</dbReference>
<dbReference type="RefSeq" id="WP_040721483.1">
    <property type="nucleotide sequence ID" value="NZ_CAWPHS010000067.1"/>
</dbReference>
<evidence type="ECO:0000256" key="2">
    <source>
        <dbReference type="ARBA" id="ARBA00023125"/>
    </source>
</evidence>
<evidence type="ECO:0000256" key="1">
    <source>
        <dbReference type="ARBA" id="ARBA00023015"/>
    </source>
</evidence>
<dbReference type="Proteomes" id="UP000523447">
    <property type="component" value="Unassembled WGS sequence"/>
</dbReference>
<dbReference type="GO" id="GO:0000976">
    <property type="term" value="F:transcription cis-regulatory region binding"/>
    <property type="evidence" value="ECO:0007669"/>
    <property type="project" value="TreeGrafter"/>
</dbReference>